<keyword evidence="2" id="KW-0436">Ligase</keyword>
<comment type="caution">
    <text evidence="2">The sequence shown here is derived from an EMBL/GenBank/DDBJ whole genome shotgun (WGS) entry which is preliminary data.</text>
</comment>
<feature type="domain" description="AMP-dependent synthetase/ligase" evidence="1">
    <location>
        <begin position="196"/>
        <end position="299"/>
    </location>
</feature>
<organism evidence="2 3">
    <name type="scientific">Candidatus Desulfovibrio intestinavium</name>
    <dbReference type="NCBI Taxonomy" id="2838534"/>
    <lineage>
        <taxon>Bacteria</taxon>
        <taxon>Pseudomonadati</taxon>
        <taxon>Thermodesulfobacteriota</taxon>
        <taxon>Desulfovibrionia</taxon>
        <taxon>Desulfovibrionales</taxon>
        <taxon>Desulfovibrionaceae</taxon>
        <taxon>Desulfovibrio</taxon>
    </lineage>
</organism>
<reference evidence="2" key="2">
    <citation type="submission" date="2021-04" db="EMBL/GenBank/DDBJ databases">
        <authorList>
            <person name="Gilroy R."/>
        </authorList>
    </citation>
    <scope>NUCLEOTIDE SEQUENCE</scope>
    <source>
        <strain evidence="2">5032</strain>
    </source>
</reference>
<gene>
    <name evidence="2" type="ORF">H9784_10925</name>
</gene>
<dbReference type="PANTHER" id="PTHR36932:SF1">
    <property type="entry name" value="CAPSULAR POLYSACCHARIDE BIOSYNTHESIS PROTEIN"/>
    <property type="match status" value="1"/>
</dbReference>
<dbReference type="Proteomes" id="UP000823821">
    <property type="component" value="Unassembled WGS sequence"/>
</dbReference>
<dbReference type="Pfam" id="PF00501">
    <property type="entry name" value="AMP-binding"/>
    <property type="match status" value="1"/>
</dbReference>
<protein>
    <submittedName>
        <fullName evidence="2">Phenylacetate--CoA ligase family protein</fullName>
    </submittedName>
</protein>
<name>A0A9D2HPK7_9BACT</name>
<dbReference type="Gene3D" id="3.40.50.12780">
    <property type="entry name" value="N-terminal domain of ligase-like"/>
    <property type="match status" value="1"/>
</dbReference>
<evidence type="ECO:0000313" key="3">
    <source>
        <dbReference type="Proteomes" id="UP000823821"/>
    </source>
</evidence>
<dbReference type="InterPro" id="IPR053158">
    <property type="entry name" value="CapK_Type1_Caps_Biosynth"/>
</dbReference>
<dbReference type="EMBL" id="DWZD01000053">
    <property type="protein sequence ID" value="HJA80057.1"/>
    <property type="molecule type" value="Genomic_DNA"/>
</dbReference>
<dbReference type="NCBIfam" id="NF045666">
    <property type="entry name" value="DVU1553_fam_AMP"/>
    <property type="match status" value="1"/>
</dbReference>
<dbReference type="InterPro" id="IPR042099">
    <property type="entry name" value="ANL_N_sf"/>
</dbReference>
<dbReference type="PANTHER" id="PTHR36932">
    <property type="entry name" value="CAPSULAR POLYSACCHARIDE BIOSYNTHESIS PROTEIN"/>
    <property type="match status" value="1"/>
</dbReference>
<sequence>MDAWLAGECGASCPAELPARLAARRRELLNAQLRHAVRHSRLYGRRLAGQEPLSCLSELSRLPFTTAEDVRRWEDLLCVSHSHVERMVSVQTSGSTGQPKRLAFSLRDLARTRDFFAVGMRFLARPGQTVCVLLPGAHRPQGIADLLRQGLAPQGIGVETDGGLAESLLAAAGAGEAALAPLRAQVERALCVAGPARVLLLLPGQLRGLLRCCPSALPGVSGILSAADWLDPDLRAAARQAWGIPLLEHYGSTESAFAGAVECPACDGLHWQALDLLPEVVDPLGDAPLPPGQPGELVLTTLQREAMPLIRYRTGDMVRLDERPCACGSPLPRLRAVLGRIERGPEGLRLTHPAKGGAAGDSR</sequence>
<dbReference type="InterPro" id="IPR000873">
    <property type="entry name" value="AMP-dep_synth/lig_dom"/>
</dbReference>
<dbReference type="SUPFAM" id="SSF56801">
    <property type="entry name" value="Acetyl-CoA synthetase-like"/>
    <property type="match status" value="1"/>
</dbReference>
<dbReference type="AlphaFoldDB" id="A0A9D2HPK7"/>
<reference evidence="2" key="1">
    <citation type="journal article" date="2021" name="PeerJ">
        <title>Extensive microbial diversity within the chicken gut microbiome revealed by metagenomics and culture.</title>
        <authorList>
            <person name="Gilroy R."/>
            <person name="Ravi A."/>
            <person name="Getino M."/>
            <person name="Pursley I."/>
            <person name="Horton D.L."/>
            <person name="Alikhan N.F."/>
            <person name="Baker D."/>
            <person name="Gharbi K."/>
            <person name="Hall N."/>
            <person name="Watson M."/>
            <person name="Adriaenssens E.M."/>
            <person name="Foster-Nyarko E."/>
            <person name="Jarju S."/>
            <person name="Secka A."/>
            <person name="Antonio M."/>
            <person name="Oren A."/>
            <person name="Chaudhuri R.R."/>
            <person name="La Ragione R."/>
            <person name="Hildebrand F."/>
            <person name="Pallen M.J."/>
        </authorList>
    </citation>
    <scope>NUCLEOTIDE SEQUENCE</scope>
    <source>
        <strain evidence="2">5032</strain>
    </source>
</reference>
<evidence type="ECO:0000313" key="2">
    <source>
        <dbReference type="EMBL" id="HJA80057.1"/>
    </source>
</evidence>
<proteinExistence type="predicted"/>
<dbReference type="GO" id="GO:0016874">
    <property type="term" value="F:ligase activity"/>
    <property type="evidence" value="ECO:0007669"/>
    <property type="project" value="UniProtKB-KW"/>
</dbReference>
<evidence type="ECO:0000259" key="1">
    <source>
        <dbReference type="Pfam" id="PF00501"/>
    </source>
</evidence>
<accession>A0A9D2HPK7</accession>